<dbReference type="AlphaFoldDB" id="G3IHF6"/>
<gene>
    <name evidence="2" type="ORF">I79_023245</name>
</gene>
<dbReference type="EMBL" id="JH002771">
    <property type="protein sequence ID" value="EGW13409.1"/>
    <property type="molecule type" value="Genomic_DNA"/>
</dbReference>
<accession>G3IHF6</accession>
<sequence length="138" mass="14890">MAEASGSGPGKAGYPAESPQPRVRGTHLTQAHATPGRTIIQTPRADESLRRPATLAWRRKKDGSDWMSPEGTNQYRGLWHLAPPPRAARAGSPEHILPKPNQNPAGVSGDCGKTTRLPALSFVFVVFVWLFLVGEEGT</sequence>
<proteinExistence type="predicted"/>
<organism evidence="2 3">
    <name type="scientific">Cricetulus griseus</name>
    <name type="common">Chinese hamster</name>
    <name type="synonym">Cricetulus barabensis griseus</name>
    <dbReference type="NCBI Taxonomy" id="10029"/>
    <lineage>
        <taxon>Eukaryota</taxon>
        <taxon>Metazoa</taxon>
        <taxon>Chordata</taxon>
        <taxon>Craniata</taxon>
        <taxon>Vertebrata</taxon>
        <taxon>Euteleostomi</taxon>
        <taxon>Mammalia</taxon>
        <taxon>Eutheria</taxon>
        <taxon>Euarchontoglires</taxon>
        <taxon>Glires</taxon>
        <taxon>Rodentia</taxon>
        <taxon>Myomorpha</taxon>
        <taxon>Muroidea</taxon>
        <taxon>Cricetidae</taxon>
        <taxon>Cricetinae</taxon>
        <taxon>Cricetulus</taxon>
    </lineage>
</organism>
<evidence type="ECO:0000313" key="3">
    <source>
        <dbReference type="Proteomes" id="UP000001075"/>
    </source>
</evidence>
<feature type="region of interest" description="Disordered" evidence="1">
    <location>
        <begin position="1"/>
        <end position="108"/>
    </location>
</feature>
<name>G3IHF6_CRIGR</name>
<evidence type="ECO:0000313" key="2">
    <source>
        <dbReference type="EMBL" id="EGW13409.1"/>
    </source>
</evidence>
<reference evidence="3" key="1">
    <citation type="journal article" date="2011" name="Nat. Biotechnol.">
        <title>The genomic sequence of the Chinese hamster ovary (CHO)-K1 cell line.</title>
        <authorList>
            <person name="Xu X."/>
            <person name="Nagarajan H."/>
            <person name="Lewis N.E."/>
            <person name="Pan S."/>
            <person name="Cai Z."/>
            <person name="Liu X."/>
            <person name="Chen W."/>
            <person name="Xie M."/>
            <person name="Wang W."/>
            <person name="Hammond S."/>
            <person name="Andersen M.R."/>
            <person name="Neff N."/>
            <person name="Passarelli B."/>
            <person name="Koh W."/>
            <person name="Fan H.C."/>
            <person name="Wang J."/>
            <person name="Gui Y."/>
            <person name="Lee K.H."/>
            <person name="Betenbaugh M.J."/>
            <person name="Quake S.R."/>
            <person name="Famili I."/>
            <person name="Palsson B.O."/>
            <person name="Wang J."/>
        </authorList>
    </citation>
    <scope>NUCLEOTIDE SEQUENCE [LARGE SCALE GENOMIC DNA]</scope>
    <source>
        <strain evidence="3">CHO K1 cell line</strain>
    </source>
</reference>
<protein>
    <submittedName>
        <fullName evidence="2">Uncharacterized protein</fullName>
    </submittedName>
</protein>
<evidence type="ECO:0000256" key="1">
    <source>
        <dbReference type="SAM" id="MobiDB-lite"/>
    </source>
</evidence>
<dbReference type="InParanoid" id="G3IHF6"/>
<dbReference type="Proteomes" id="UP000001075">
    <property type="component" value="Unassembled WGS sequence"/>
</dbReference>